<keyword evidence="4" id="KW-0804">Transcription</keyword>
<dbReference type="InterPro" id="IPR036388">
    <property type="entry name" value="WH-like_DNA-bd_sf"/>
</dbReference>
<dbReference type="GO" id="GO:0006351">
    <property type="term" value="P:DNA-templated transcription"/>
    <property type="evidence" value="ECO:0007669"/>
    <property type="project" value="TreeGrafter"/>
</dbReference>
<dbReference type="GO" id="GO:0003700">
    <property type="term" value="F:DNA-binding transcription factor activity"/>
    <property type="evidence" value="ECO:0007669"/>
    <property type="project" value="InterPro"/>
</dbReference>
<dbReference type="FunFam" id="3.40.190.10:FF:000017">
    <property type="entry name" value="Glycine cleavage system transcriptional activator"/>
    <property type="match status" value="1"/>
</dbReference>
<keyword evidence="3" id="KW-0238">DNA-binding</keyword>
<dbReference type="InterPro" id="IPR036390">
    <property type="entry name" value="WH_DNA-bd_sf"/>
</dbReference>
<dbReference type="NCBIfam" id="NF008352">
    <property type="entry name" value="PRK11139.1"/>
    <property type="match status" value="1"/>
</dbReference>
<dbReference type="InterPro" id="IPR000847">
    <property type="entry name" value="LysR_HTH_N"/>
</dbReference>
<evidence type="ECO:0000256" key="3">
    <source>
        <dbReference type="ARBA" id="ARBA00023125"/>
    </source>
</evidence>
<gene>
    <name evidence="6" type="primary">gcvA</name>
    <name evidence="6" type="ORF">G9Q37_18275</name>
</gene>
<dbReference type="SUPFAM" id="SSF53850">
    <property type="entry name" value="Periplasmic binding protein-like II"/>
    <property type="match status" value="1"/>
</dbReference>
<keyword evidence="2" id="KW-0805">Transcription regulation</keyword>
<dbReference type="Gene3D" id="3.40.190.10">
    <property type="entry name" value="Periplasmic binding protein-like II"/>
    <property type="match status" value="2"/>
</dbReference>
<dbReference type="Gene3D" id="1.10.10.10">
    <property type="entry name" value="Winged helix-like DNA-binding domain superfamily/Winged helix DNA-binding domain"/>
    <property type="match status" value="1"/>
</dbReference>
<dbReference type="KEGG" id="hcz:G9Q37_18275"/>
<protein>
    <submittedName>
        <fullName evidence="6">Transcriptional regulator GcvA</fullName>
    </submittedName>
</protein>
<dbReference type="PROSITE" id="PS50931">
    <property type="entry name" value="HTH_LYSR"/>
    <property type="match status" value="1"/>
</dbReference>
<evidence type="ECO:0000256" key="4">
    <source>
        <dbReference type="ARBA" id="ARBA00023163"/>
    </source>
</evidence>
<dbReference type="InterPro" id="IPR005119">
    <property type="entry name" value="LysR_subst-bd"/>
</dbReference>
<feature type="domain" description="HTH lysR-type" evidence="5">
    <location>
        <begin position="5"/>
        <end position="62"/>
    </location>
</feature>
<dbReference type="SUPFAM" id="SSF46785">
    <property type="entry name" value="Winged helix' DNA-binding domain"/>
    <property type="match status" value="1"/>
</dbReference>
<proteinExistence type="inferred from homology"/>
<accession>A0A6G8IL75</accession>
<dbReference type="PANTHER" id="PTHR30537">
    <property type="entry name" value="HTH-TYPE TRANSCRIPTIONAL REGULATOR"/>
    <property type="match status" value="1"/>
</dbReference>
<dbReference type="PANTHER" id="PTHR30537:SF74">
    <property type="entry name" value="HTH-TYPE TRANSCRIPTIONAL REGULATOR TRPI"/>
    <property type="match status" value="1"/>
</dbReference>
<dbReference type="Pfam" id="PF00126">
    <property type="entry name" value="HTH_1"/>
    <property type="match status" value="1"/>
</dbReference>
<dbReference type="GO" id="GO:0043565">
    <property type="term" value="F:sequence-specific DNA binding"/>
    <property type="evidence" value="ECO:0007669"/>
    <property type="project" value="TreeGrafter"/>
</dbReference>
<sequence length="315" mass="34177">MRRLPPMNAVRAFEAAARHVSFTKAADELNVTHGAVSRQVALLEEWLGTALFHRAASQLTLTADGRAFATELTSMLDRLAVLTMHMTQKAAPTALGVSAPPTFTMRWLIPRMSGFQRRRPETEVRLTTSLAPVNFQEHPYDIAIRGALEPLAGCHSVPFMTEIIVPVCHADLVESGGLRTPADLARQTLLHYATEPYPWSAWQRAAGLAPTAGASALNFEQMYFALQAAAEGLGVVLVPLFLVADDIGAGRLAAPFGLQGAMQRRYYANTALASARNPAVAEFLAWLAEEGRSTERFIAEWAKEMGWALPSAAPA</sequence>
<keyword evidence="7" id="KW-1185">Reference proteome</keyword>
<dbReference type="RefSeq" id="WP_166229488.1">
    <property type="nucleotide sequence ID" value="NZ_CP049989.1"/>
</dbReference>
<dbReference type="InterPro" id="IPR058163">
    <property type="entry name" value="LysR-type_TF_proteobact-type"/>
</dbReference>
<dbReference type="EMBL" id="CP049989">
    <property type="protein sequence ID" value="QIM53967.1"/>
    <property type="molecule type" value="Genomic_DNA"/>
</dbReference>
<evidence type="ECO:0000313" key="6">
    <source>
        <dbReference type="EMBL" id="QIM53967.1"/>
    </source>
</evidence>
<name>A0A6G8IL75_9BURK</name>
<evidence type="ECO:0000259" key="5">
    <source>
        <dbReference type="PROSITE" id="PS50931"/>
    </source>
</evidence>
<evidence type="ECO:0000256" key="1">
    <source>
        <dbReference type="ARBA" id="ARBA00009437"/>
    </source>
</evidence>
<dbReference type="Proteomes" id="UP000503162">
    <property type="component" value="Chromosome"/>
</dbReference>
<dbReference type="PRINTS" id="PR00039">
    <property type="entry name" value="HTHLYSR"/>
</dbReference>
<organism evidence="6 7">
    <name type="scientific">Hydrogenophaga crocea</name>
    <dbReference type="NCBI Taxonomy" id="2716225"/>
    <lineage>
        <taxon>Bacteria</taxon>
        <taxon>Pseudomonadati</taxon>
        <taxon>Pseudomonadota</taxon>
        <taxon>Betaproteobacteria</taxon>
        <taxon>Burkholderiales</taxon>
        <taxon>Comamonadaceae</taxon>
        <taxon>Hydrogenophaga</taxon>
    </lineage>
</organism>
<dbReference type="Pfam" id="PF03466">
    <property type="entry name" value="LysR_substrate"/>
    <property type="match status" value="1"/>
</dbReference>
<dbReference type="AlphaFoldDB" id="A0A6G8IL75"/>
<evidence type="ECO:0000256" key="2">
    <source>
        <dbReference type="ARBA" id="ARBA00023015"/>
    </source>
</evidence>
<dbReference type="CDD" id="cd08432">
    <property type="entry name" value="PBP2_GcdR_TrpI_HvrB_AmpR_like"/>
    <property type="match status" value="1"/>
</dbReference>
<evidence type="ECO:0000313" key="7">
    <source>
        <dbReference type="Proteomes" id="UP000503162"/>
    </source>
</evidence>
<reference evidence="6 7" key="1">
    <citation type="submission" date="2020-03" db="EMBL/GenBank/DDBJ databases">
        <title>Hydrogenophaga sp. nov. isolated from cyanobacterial mat.</title>
        <authorList>
            <person name="Thorat V."/>
            <person name="Kirdat K."/>
            <person name="Tiwarekar B."/>
            <person name="Costa E.D."/>
            <person name="Yadav A."/>
        </authorList>
    </citation>
    <scope>NUCLEOTIDE SEQUENCE [LARGE SCALE GENOMIC DNA]</scope>
    <source>
        <strain evidence="6 7">BA0156</strain>
    </source>
</reference>
<comment type="similarity">
    <text evidence="1">Belongs to the LysR transcriptional regulatory family.</text>
</comment>